<protein>
    <submittedName>
        <fullName evidence="1">Uncharacterized protein</fullName>
    </submittedName>
</protein>
<keyword evidence="2" id="KW-1185">Reference proteome</keyword>
<sequence length="149" mass="16785">MPCLLLQRQRCEAEPTNRQAARAACSEQLNKPAASVRAGFFSPFLSVHRQAAHVSSSTSLQLSFRFSAERFRGQPTASPIVRVVAVKSRARRHGFLGTRPDDEGRRSLREGRASIGTWADKAMNMRTSYLHHHHVMHGERKAKIEDNDH</sequence>
<comment type="caution">
    <text evidence="1">The sequence shown here is derived from an EMBL/GenBank/DDBJ whole genome shotgun (WGS) entry which is preliminary data.</text>
</comment>
<evidence type="ECO:0000313" key="1">
    <source>
        <dbReference type="EMBL" id="TVU50890.1"/>
    </source>
</evidence>
<dbReference type="EMBL" id="RWGY01000002">
    <property type="protein sequence ID" value="TVU50890.1"/>
    <property type="molecule type" value="Genomic_DNA"/>
</dbReference>
<evidence type="ECO:0000313" key="2">
    <source>
        <dbReference type="Proteomes" id="UP000324897"/>
    </source>
</evidence>
<proteinExistence type="predicted"/>
<accession>A0A5J9WUA0</accession>
<reference evidence="1 2" key="1">
    <citation type="journal article" date="2019" name="Sci. Rep.">
        <title>A high-quality genome of Eragrostis curvula grass provides insights into Poaceae evolution and supports new strategies to enhance forage quality.</title>
        <authorList>
            <person name="Carballo J."/>
            <person name="Santos B.A.C.M."/>
            <person name="Zappacosta D."/>
            <person name="Garbus I."/>
            <person name="Selva J.P."/>
            <person name="Gallo C.A."/>
            <person name="Diaz A."/>
            <person name="Albertini E."/>
            <person name="Caccamo M."/>
            <person name="Echenique V."/>
        </authorList>
    </citation>
    <scope>NUCLEOTIDE SEQUENCE [LARGE SCALE GENOMIC DNA]</scope>
    <source>
        <strain evidence="2">cv. Victoria</strain>
        <tissue evidence="1">Leaf</tissue>
    </source>
</reference>
<dbReference type="Gramene" id="TVU50890">
    <property type="protein sequence ID" value="TVU50890"/>
    <property type="gene ID" value="EJB05_02285"/>
</dbReference>
<feature type="non-terminal residue" evidence="1">
    <location>
        <position position="1"/>
    </location>
</feature>
<dbReference type="Proteomes" id="UP000324897">
    <property type="component" value="Chromosome 6"/>
</dbReference>
<gene>
    <name evidence="1" type="ORF">EJB05_02285</name>
</gene>
<name>A0A5J9WUA0_9POAL</name>
<dbReference type="AlphaFoldDB" id="A0A5J9WUA0"/>
<organism evidence="1 2">
    <name type="scientific">Eragrostis curvula</name>
    <name type="common">weeping love grass</name>
    <dbReference type="NCBI Taxonomy" id="38414"/>
    <lineage>
        <taxon>Eukaryota</taxon>
        <taxon>Viridiplantae</taxon>
        <taxon>Streptophyta</taxon>
        <taxon>Embryophyta</taxon>
        <taxon>Tracheophyta</taxon>
        <taxon>Spermatophyta</taxon>
        <taxon>Magnoliopsida</taxon>
        <taxon>Liliopsida</taxon>
        <taxon>Poales</taxon>
        <taxon>Poaceae</taxon>
        <taxon>PACMAD clade</taxon>
        <taxon>Chloridoideae</taxon>
        <taxon>Eragrostideae</taxon>
        <taxon>Eragrostidinae</taxon>
        <taxon>Eragrostis</taxon>
    </lineage>
</organism>